<accession>K6WAA4</accession>
<dbReference type="RefSeq" id="WP_006592667.1">
    <property type="nucleotide sequence ID" value="NZ_BAHD01000032.1"/>
</dbReference>
<name>K6WAA4_9MICO</name>
<evidence type="ECO:0000313" key="2">
    <source>
        <dbReference type="Proteomes" id="UP000008366"/>
    </source>
</evidence>
<dbReference type="Proteomes" id="UP000008366">
    <property type="component" value="Unassembled WGS sequence"/>
</dbReference>
<comment type="caution">
    <text evidence="1">The sequence shown here is derived from an EMBL/GenBank/DDBJ whole genome shotgun (WGS) entry which is preliminary data.</text>
</comment>
<keyword evidence="2" id="KW-1185">Reference proteome</keyword>
<dbReference type="EMBL" id="BAHD01000032">
    <property type="protein sequence ID" value="GAB96135.1"/>
    <property type="molecule type" value="Genomic_DNA"/>
</dbReference>
<sequence length="108" mass="12149">MVVNNDQYVGGPHRSWSEIERRFTLETASERLGLSTRYAHDESGTYEEARLLGSDDALPIQTRPRLSTIRLRFAEGIREAVRLLTAAPGPTVPEERVLLPATLCLRET</sequence>
<protein>
    <recommendedName>
        <fullName evidence="3">LacI family transcriptional regulator</fullName>
    </recommendedName>
</protein>
<reference evidence="1 2" key="1">
    <citation type="submission" date="2012-08" db="EMBL/GenBank/DDBJ databases">
        <title>Whole genome shotgun sequence of Kineosphaera limosa NBRC 100340.</title>
        <authorList>
            <person name="Yoshida I."/>
            <person name="Isaki S."/>
            <person name="Hosoyama A."/>
            <person name="Tsuchikane K."/>
            <person name="Katsumata H."/>
            <person name="Ando Y."/>
            <person name="Ohji S."/>
            <person name="Hamada M."/>
            <person name="Tamura T."/>
            <person name="Yamazoe A."/>
            <person name="Yamazaki S."/>
            <person name="Fujita N."/>
        </authorList>
    </citation>
    <scope>NUCLEOTIDE SEQUENCE [LARGE SCALE GENOMIC DNA]</scope>
    <source>
        <strain evidence="1 2">NBRC 100340</strain>
    </source>
</reference>
<organism evidence="1 2">
    <name type="scientific">Kineosphaera limosa NBRC 100340</name>
    <dbReference type="NCBI Taxonomy" id="1184609"/>
    <lineage>
        <taxon>Bacteria</taxon>
        <taxon>Bacillati</taxon>
        <taxon>Actinomycetota</taxon>
        <taxon>Actinomycetes</taxon>
        <taxon>Micrococcales</taxon>
        <taxon>Dermatophilaceae</taxon>
        <taxon>Kineosphaera</taxon>
    </lineage>
</organism>
<dbReference type="STRING" id="1184609.KILIM_032_00200"/>
<gene>
    <name evidence="1" type="ORF">KILIM_032_00200</name>
</gene>
<dbReference type="AlphaFoldDB" id="K6WAA4"/>
<proteinExistence type="predicted"/>
<dbReference type="OrthoDB" id="3258243at2"/>
<evidence type="ECO:0000313" key="1">
    <source>
        <dbReference type="EMBL" id="GAB96135.1"/>
    </source>
</evidence>
<evidence type="ECO:0008006" key="3">
    <source>
        <dbReference type="Google" id="ProtNLM"/>
    </source>
</evidence>